<sequence>MTSLRTRERLAQRLLAAGLEDDAVIEALRQLPRHLFVEEALASRAYEDSSLPIGWGQTISQPYMVARMTQALLEAGPVQTVLEVGTGSGYQTAVLAALVRRVYSVERISSLQARAEQRLRALKLRNVRLRYGDGSTGWTEYAPFDGILVTAAASGIPRRLAEQLAPGGRMVLPIDCGRGQVLVRLVKKRGGQRSGYQHEVLEPVTFVPLLGGVA</sequence>
<dbReference type="GO" id="GO:0004719">
    <property type="term" value="F:protein-L-isoaspartate (D-aspartate) O-methyltransferase activity"/>
    <property type="evidence" value="ECO:0007669"/>
    <property type="project" value="UniProtKB-UniRule"/>
</dbReference>
<dbReference type="Pfam" id="PF01135">
    <property type="entry name" value="PCMT"/>
    <property type="match status" value="1"/>
</dbReference>
<dbReference type="GO" id="GO:0030091">
    <property type="term" value="P:protein repair"/>
    <property type="evidence" value="ECO:0007669"/>
    <property type="project" value="UniProtKB-UniRule"/>
</dbReference>
<dbReference type="GO" id="GO:0032259">
    <property type="term" value="P:methylation"/>
    <property type="evidence" value="ECO:0007669"/>
    <property type="project" value="UniProtKB-KW"/>
</dbReference>
<dbReference type="EC" id="2.1.1.77" evidence="7"/>
<reference evidence="8 9" key="1">
    <citation type="journal article" date="2020" name="Microorganisms">
        <title>Osmotic Adaptation and Compatible Solute Biosynthesis of Phototrophic Bacteria as Revealed from Genome Analyses.</title>
        <authorList>
            <person name="Imhoff J.F."/>
            <person name="Rahn T."/>
            <person name="Kunzel S."/>
            <person name="Keller A."/>
            <person name="Neulinger S.C."/>
        </authorList>
    </citation>
    <scope>NUCLEOTIDE SEQUENCE [LARGE SCALE GENOMIC DNA]</scope>
    <source>
        <strain evidence="8 9">DSM 25653</strain>
    </source>
</reference>
<comment type="subcellular location">
    <subcellularLocation>
        <location evidence="1 7">Cytoplasm</location>
    </subcellularLocation>
</comment>
<dbReference type="PANTHER" id="PTHR11579">
    <property type="entry name" value="PROTEIN-L-ISOASPARTATE O-METHYLTRANSFERASE"/>
    <property type="match status" value="1"/>
</dbReference>
<dbReference type="AlphaFoldDB" id="A0A9X0WCH9"/>
<dbReference type="FunFam" id="3.40.50.150:FF:000010">
    <property type="entry name" value="Protein-L-isoaspartate O-methyltransferase"/>
    <property type="match status" value="1"/>
</dbReference>
<dbReference type="PANTHER" id="PTHR11579:SF0">
    <property type="entry name" value="PROTEIN-L-ISOASPARTATE(D-ASPARTATE) O-METHYLTRANSFERASE"/>
    <property type="match status" value="1"/>
</dbReference>
<evidence type="ECO:0000313" key="8">
    <source>
        <dbReference type="EMBL" id="MBK1620886.1"/>
    </source>
</evidence>
<comment type="similarity">
    <text evidence="2 7">Belongs to the methyltransferase superfamily. L-isoaspartyl/D-aspartyl protein methyltransferase family.</text>
</comment>
<comment type="function">
    <text evidence="7">Catalyzes the methyl esterification of L-isoaspartyl residues in peptides and proteins that result from spontaneous decomposition of normal L-aspartyl and L-asparaginyl residues. It plays a role in the repair and/or degradation of damaged proteins.</text>
</comment>
<dbReference type="CDD" id="cd02440">
    <property type="entry name" value="AdoMet_MTases"/>
    <property type="match status" value="1"/>
</dbReference>
<keyword evidence="9" id="KW-1185">Reference proteome</keyword>
<evidence type="ECO:0000256" key="3">
    <source>
        <dbReference type="ARBA" id="ARBA00022490"/>
    </source>
</evidence>
<evidence type="ECO:0000256" key="5">
    <source>
        <dbReference type="ARBA" id="ARBA00022679"/>
    </source>
</evidence>
<evidence type="ECO:0000313" key="9">
    <source>
        <dbReference type="Proteomes" id="UP001138768"/>
    </source>
</evidence>
<organism evidence="8 9">
    <name type="scientific">Lamprobacter modestohalophilus</name>
    <dbReference type="NCBI Taxonomy" id="1064514"/>
    <lineage>
        <taxon>Bacteria</taxon>
        <taxon>Pseudomonadati</taxon>
        <taxon>Pseudomonadota</taxon>
        <taxon>Gammaproteobacteria</taxon>
        <taxon>Chromatiales</taxon>
        <taxon>Chromatiaceae</taxon>
        <taxon>Lamprobacter</taxon>
    </lineage>
</organism>
<evidence type="ECO:0000256" key="1">
    <source>
        <dbReference type="ARBA" id="ARBA00004496"/>
    </source>
</evidence>
<dbReference type="NCBIfam" id="TIGR00080">
    <property type="entry name" value="pimt"/>
    <property type="match status" value="1"/>
</dbReference>
<dbReference type="NCBIfam" id="NF001453">
    <property type="entry name" value="PRK00312.1"/>
    <property type="match status" value="1"/>
</dbReference>
<evidence type="ECO:0000256" key="4">
    <source>
        <dbReference type="ARBA" id="ARBA00022603"/>
    </source>
</evidence>
<protein>
    <recommendedName>
        <fullName evidence="7">Protein-L-isoaspartate O-methyltransferase</fullName>
        <ecNumber evidence="7">2.1.1.77</ecNumber>
    </recommendedName>
    <alternativeName>
        <fullName evidence="7">L-isoaspartyl protein carboxyl methyltransferase</fullName>
    </alternativeName>
    <alternativeName>
        <fullName evidence="7">Protein L-isoaspartyl methyltransferase</fullName>
    </alternativeName>
    <alternativeName>
        <fullName evidence="7">Protein-beta-aspartate methyltransferase</fullName>
        <shortName evidence="7">PIMT</shortName>
    </alternativeName>
</protein>
<dbReference type="SUPFAM" id="SSF53335">
    <property type="entry name" value="S-adenosyl-L-methionine-dependent methyltransferases"/>
    <property type="match status" value="1"/>
</dbReference>
<keyword evidence="4 7" id="KW-0489">Methyltransferase</keyword>
<feature type="active site" evidence="7">
    <location>
        <position position="60"/>
    </location>
</feature>
<keyword evidence="3 7" id="KW-0963">Cytoplasm</keyword>
<proteinExistence type="inferred from homology"/>
<name>A0A9X0WCH9_9GAMM</name>
<dbReference type="EMBL" id="NRRY01000052">
    <property type="protein sequence ID" value="MBK1620886.1"/>
    <property type="molecule type" value="Genomic_DNA"/>
</dbReference>
<dbReference type="GO" id="GO:0005737">
    <property type="term" value="C:cytoplasm"/>
    <property type="evidence" value="ECO:0007669"/>
    <property type="project" value="UniProtKB-SubCell"/>
</dbReference>
<comment type="catalytic activity">
    <reaction evidence="7">
        <text>[protein]-L-isoaspartate + S-adenosyl-L-methionine = [protein]-L-isoaspartate alpha-methyl ester + S-adenosyl-L-homocysteine</text>
        <dbReference type="Rhea" id="RHEA:12705"/>
        <dbReference type="Rhea" id="RHEA-COMP:12143"/>
        <dbReference type="Rhea" id="RHEA-COMP:12144"/>
        <dbReference type="ChEBI" id="CHEBI:57856"/>
        <dbReference type="ChEBI" id="CHEBI:59789"/>
        <dbReference type="ChEBI" id="CHEBI:90596"/>
        <dbReference type="ChEBI" id="CHEBI:90598"/>
        <dbReference type="EC" id="2.1.1.77"/>
    </reaction>
</comment>
<accession>A0A9X0WCH9</accession>
<dbReference type="InterPro" id="IPR000682">
    <property type="entry name" value="PCMT"/>
</dbReference>
<dbReference type="Gene3D" id="3.40.50.150">
    <property type="entry name" value="Vaccinia Virus protein VP39"/>
    <property type="match status" value="1"/>
</dbReference>
<dbReference type="InterPro" id="IPR029063">
    <property type="entry name" value="SAM-dependent_MTases_sf"/>
</dbReference>
<comment type="caution">
    <text evidence="8">The sequence shown here is derived from an EMBL/GenBank/DDBJ whole genome shotgun (WGS) entry which is preliminary data.</text>
</comment>
<evidence type="ECO:0000256" key="7">
    <source>
        <dbReference type="HAMAP-Rule" id="MF_00090"/>
    </source>
</evidence>
<keyword evidence="5 7" id="KW-0808">Transferase</keyword>
<gene>
    <name evidence="7" type="primary">pcm</name>
    <name evidence="8" type="ORF">CKO42_21145</name>
</gene>
<dbReference type="PROSITE" id="PS01279">
    <property type="entry name" value="PCMT"/>
    <property type="match status" value="1"/>
</dbReference>
<dbReference type="HAMAP" id="MF_00090">
    <property type="entry name" value="PIMT"/>
    <property type="match status" value="1"/>
</dbReference>
<evidence type="ECO:0000256" key="6">
    <source>
        <dbReference type="ARBA" id="ARBA00022691"/>
    </source>
</evidence>
<evidence type="ECO:0000256" key="2">
    <source>
        <dbReference type="ARBA" id="ARBA00005369"/>
    </source>
</evidence>
<dbReference type="Proteomes" id="UP001138768">
    <property type="component" value="Unassembled WGS sequence"/>
</dbReference>
<keyword evidence="6 7" id="KW-0949">S-adenosyl-L-methionine</keyword>